<feature type="transmembrane region" description="Helical" evidence="1">
    <location>
        <begin position="423"/>
        <end position="441"/>
    </location>
</feature>
<keyword evidence="1" id="KW-0812">Transmembrane</keyword>
<evidence type="ECO:0000313" key="2">
    <source>
        <dbReference type="EMBL" id="MFD2276946.1"/>
    </source>
</evidence>
<organism evidence="2 3">
    <name type="scientific">Rubritalea spongiae</name>
    <dbReference type="NCBI Taxonomy" id="430797"/>
    <lineage>
        <taxon>Bacteria</taxon>
        <taxon>Pseudomonadati</taxon>
        <taxon>Verrucomicrobiota</taxon>
        <taxon>Verrucomicrobiia</taxon>
        <taxon>Verrucomicrobiales</taxon>
        <taxon>Rubritaleaceae</taxon>
        <taxon>Rubritalea</taxon>
    </lineage>
</organism>
<proteinExistence type="predicted"/>
<dbReference type="EMBL" id="JBHUJC010000034">
    <property type="protein sequence ID" value="MFD2276946.1"/>
    <property type="molecule type" value="Genomic_DNA"/>
</dbReference>
<gene>
    <name evidence="2" type="ORF">ACFSQZ_10740</name>
</gene>
<evidence type="ECO:0000313" key="3">
    <source>
        <dbReference type="Proteomes" id="UP001597297"/>
    </source>
</evidence>
<comment type="caution">
    <text evidence="2">The sequence shown here is derived from an EMBL/GenBank/DDBJ whole genome shotgun (WGS) entry which is preliminary data.</text>
</comment>
<sequence length="547" mass="62961">MLGEEYLKSRDGLIEILRYTRALAKRSKTELEDGEEELEKGLLRPFRFVVFGADCGKTSFLQRVVEMELSEFENQEQNVCILRDAGYRVFEKLEDVCEKRYMPRLKGYEFVEVRAVESADEKAAVEHLLEGADFVFWLLPAENPWLAKTWDMVEDAYEFCRHKCAIILHQSDRRSAADIPMLLGHISDLVKQRVNGQIPMLAASSTTGQGIDEIRARVSYTLDRCLDRRRELRGVYQKVFELLTRTESTIDDRSRTLAGDQEYLQSIEAQIDRMRATEVQEVSANMGQMGQLLQGQIKRIMRFTALRTNMISSQIALFGKGDMAMKVEGYMIERVSKDAEAFAANEAEKMRIQCRNKWYEMKPHLEDRLGVKVEEFDEASFDVQEEIFCEGMRKAMQQALLHLKLRRFLDVLVMKRHRVMKKLLTYCLLFLFLAGLTGFTGPEAMGVIPMVLGGIGAAILLVSVYYGHKTAKLMKCSFAESLQDAAPALRKSMRDGYIDRVRAYYQGYAPMFESMRRHISDAREELLPQQKVAGQLFLRLKALEQEI</sequence>
<accession>A0ABW5E2V0</accession>
<protein>
    <submittedName>
        <fullName evidence="2">GTPase domain-containing protein</fullName>
    </submittedName>
</protein>
<dbReference type="Gene3D" id="3.40.50.300">
    <property type="entry name" value="P-loop containing nucleotide triphosphate hydrolases"/>
    <property type="match status" value="1"/>
</dbReference>
<dbReference type="SUPFAM" id="SSF52540">
    <property type="entry name" value="P-loop containing nucleoside triphosphate hydrolases"/>
    <property type="match status" value="1"/>
</dbReference>
<dbReference type="RefSeq" id="WP_377092878.1">
    <property type="nucleotide sequence ID" value="NZ_JBHSJM010000001.1"/>
</dbReference>
<dbReference type="Proteomes" id="UP001597297">
    <property type="component" value="Unassembled WGS sequence"/>
</dbReference>
<feature type="transmembrane region" description="Helical" evidence="1">
    <location>
        <begin position="447"/>
        <end position="467"/>
    </location>
</feature>
<dbReference type="CDD" id="cd00882">
    <property type="entry name" value="Ras_like_GTPase"/>
    <property type="match status" value="1"/>
</dbReference>
<keyword evidence="3" id="KW-1185">Reference proteome</keyword>
<keyword evidence="1" id="KW-0472">Membrane</keyword>
<keyword evidence="1" id="KW-1133">Transmembrane helix</keyword>
<reference evidence="3" key="1">
    <citation type="journal article" date="2019" name="Int. J. Syst. Evol. Microbiol.">
        <title>The Global Catalogue of Microorganisms (GCM) 10K type strain sequencing project: providing services to taxonomists for standard genome sequencing and annotation.</title>
        <authorList>
            <consortium name="The Broad Institute Genomics Platform"/>
            <consortium name="The Broad Institute Genome Sequencing Center for Infectious Disease"/>
            <person name="Wu L."/>
            <person name="Ma J."/>
        </authorList>
    </citation>
    <scope>NUCLEOTIDE SEQUENCE [LARGE SCALE GENOMIC DNA]</scope>
    <source>
        <strain evidence="3">JCM 16545</strain>
    </source>
</reference>
<evidence type="ECO:0000256" key="1">
    <source>
        <dbReference type="SAM" id="Phobius"/>
    </source>
</evidence>
<dbReference type="InterPro" id="IPR027417">
    <property type="entry name" value="P-loop_NTPase"/>
</dbReference>
<name>A0ABW5E2V0_9BACT</name>